<dbReference type="RefSeq" id="WP_307431717.1">
    <property type="nucleotide sequence ID" value="NZ_JAUSVK010000001.1"/>
</dbReference>
<name>A0ABU0FIT3_9HYPH</name>
<keyword evidence="2" id="KW-1185">Reference proteome</keyword>
<dbReference type="EMBL" id="JAUSVK010000001">
    <property type="protein sequence ID" value="MDQ0394524.1"/>
    <property type="molecule type" value="Genomic_DNA"/>
</dbReference>
<organism evidence="1 2">
    <name type="scientific">Labrys monachus</name>
    <dbReference type="NCBI Taxonomy" id="217067"/>
    <lineage>
        <taxon>Bacteria</taxon>
        <taxon>Pseudomonadati</taxon>
        <taxon>Pseudomonadota</taxon>
        <taxon>Alphaproteobacteria</taxon>
        <taxon>Hyphomicrobiales</taxon>
        <taxon>Xanthobacteraceae</taxon>
        <taxon>Labrys</taxon>
    </lineage>
</organism>
<gene>
    <name evidence="1" type="ORF">J3R73_004316</name>
</gene>
<reference evidence="1 2" key="1">
    <citation type="submission" date="2023-07" db="EMBL/GenBank/DDBJ databases">
        <title>Genomic Encyclopedia of Type Strains, Phase IV (KMG-IV): sequencing the most valuable type-strain genomes for metagenomic binning, comparative biology and taxonomic classification.</title>
        <authorList>
            <person name="Goeker M."/>
        </authorList>
    </citation>
    <scope>NUCLEOTIDE SEQUENCE [LARGE SCALE GENOMIC DNA]</scope>
    <source>
        <strain evidence="1 2">DSM 5896</strain>
    </source>
</reference>
<proteinExistence type="predicted"/>
<evidence type="ECO:0000313" key="1">
    <source>
        <dbReference type="EMBL" id="MDQ0394524.1"/>
    </source>
</evidence>
<sequence>MTSRTTQTVVHFSSAFRLTGFDAPQPAGDYRVDHDEELIEGASWLAWRRVGAFIHLPAIAARASTRQMVPIIPADLEAALEKDHRPS</sequence>
<dbReference type="Proteomes" id="UP001237448">
    <property type="component" value="Unassembled WGS sequence"/>
</dbReference>
<accession>A0ABU0FIT3</accession>
<evidence type="ECO:0000313" key="2">
    <source>
        <dbReference type="Proteomes" id="UP001237448"/>
    </source>
</evidence>
<protein>
    <submittedName>
        <fullName evidence="1">Uncharacterized protein</fullName>
    </submittedName>
</protein>
<comment type="caution">
    <text evidence="1">The sequence shown here is derived from an EMBL/GenBank/DDBJ whole genome shotgun (WGS) entry which is preliminary data.</text>
</comment>